<dbReference type="PANTHER" id="PTHR37811:SF2">
    <property type="entry name" value="ABM DOMAIN-CONTAINING PROTEIN"/>
    <property type="match status" value="1"/>
</dbReference>
<reference evidence="4" key="1">
    <citation type="journal article" date="2019" name="Int. J. Syst. Evol. Microbiol.">
        <title>The Global Catalogue of Microorganisms (GCM) 10K type strain sequencing project: providing services to taxonomists for standard genome sequencing and annotation.</title>
        <authorList>
            <consortium name="The Broad Institute Genomics Platform"/>
            <consortium name="The Broad Institute Genome Sequencing Center for Infectious Disease"/>
            <person name="Wu L."/>
            <person name="Ma J."/>
        </authorList>
    </citation>
    <scope>NUCLEOTIDE SEQUENCE [LARGE SCALE GENOMIC DNA]</scope>
    <source>
        <strain evidence="4">JCM 13378</strain>
    </source>
</reference>
<organism evidence="3 4">
    <name type="scientific">Bowmanella denitrificans</name>
    <dbReference type="NCBI Taxonomy" id="366582"/>
    <lineage>
        <taxon>Bacteria</taxon>
        <taxon>Pseudomonadati</taxon>
        <taxon>Pseudomonadota</taxon>
        <taxon>Gammaproteobacteria</taxon>
        <taxon>Alteromonadales</taxon>
        <taxon>Alteromonadaceae</taxon>
        <taxon>Bowmanella</taxon>
    </lineage>
</organism>
<keyword evidence="3" id="KW-0503">Monooxygenase</keyword>
<evidence type="ECO:0000313" key="4">
    <source>
        <dbReference type="Proteomes" id="UP001501757"/>
    </source>
</evidence>
<protein>
    <submittedName>
        <fullName evidence="3">Antibiotic biosynthesis monooxygenase</fullName>
    </submittedName>
</protein>
<dbReference type="InterPro" id="IPR011008">
    <property type="entry name" value="Dimeric_a/b-barrel"/>
</dbReference>
<evidence type="ECO:0000256" key="1">
    <source>
        <dbReference type="SAM" id="MobiDB-lite"/>
    </source>
</evidence>
<dbReference type="Gene3D" id="3.30.70.100">
    <property type="match status" value="1"/>
</dbReference>
<accession>A0ABP3GXY1</accession>
<dbReference type="SUPFAM" id="SSF54909">
    <property type="entry name" value="Dimeric alpha+beta barrel"/>
    <property type="match status" value="1"/>
</dbReference>
<dbReference type="PROSITE" id="PS51725">
    <property type="entry name" value="ABM"/>
    <property type="match status" value="1"/>
</dbReference>
<dbReference type="RefSeq" id="WP_343844566.1">
    <property type="nucleotide sequence ID" value="NZ_BAAAEI010000010.1"/>
</dbReference>
<evidence type="ECO:0000313" key="3">
    <source>
        <dbReference type="EMBL" id="GAA0355360.1"/>
    </source>
</evidence>
<dbReference type="InterPro" id="IPR007138">
    <property type="entry name" value="ABM_dom"/>
</dbReference>
<comment type="caution">
    <text evidence="3">The sequence shown here is derived from an EMBL/GenBank/DDBJ whole genome shotgun (WGS) entry which is preliminary data.</text>
</comment>
<dbReference type="EMBL" id="BAAAEI010000010">
    <property type="protein sequence ID" value="GAA0355360.1"/>
    <property type="molecule type" value="Genomic_DNA"/>
</dbReference>
<proteinExistence type="predicted"/>
<name>A0ABP3GXY1_9ALTE</name>
<gene>
    <name evidence="3" type="ORF">GCM10009092_19540</name>
</gene>
<keyword evidence="4" id="KW-1185">Reference proteome</keyword>
<feature type="domain" description="ABM" evidence="2">
    <location>
        <begin position="2"/>
        <end position="90"/>
    </location>
</feature>
<keyword evidence="3" id="KW-0560">Oxidoreductase</keyword>
<sequence>MIAVIFELTPNQGCMDEYLQLAEQLKVELCQMDGFISVERFESLSEPGRYLSLSFWRDETAIQHWRNLPAHRQAQAKGRSGLFSHYRLRVANILRDYGLQQRSETPADSQRHHGADDGTA</sequence>
<dbReference type="PANTHER" id="PTHR37811">
    <property type="entry name" value="BLL5343 PROTEIN"/>
    <property type="match status" value="1"/>
</dbReference>
<evidence type="ECO:0000259" key="2">
    <source>
        <dbReference type="PROSITE" id="PS51725"/>
    </source>
</evidence>
<feature type="compositionally biased region" description="Basic and acidic residues" evidence="1">
    <location>
        <begin position="109"/>
        <end position="120"/>
    </location>
</feature>
<dbReference type="Pfam" id="PF03992">
    <property type="entry name" value="ABM"/>
    <property type="match status" value="1"/>
</dbReference>
<dbReference type="GO" id="GO:0004497">
    <property type="term" value="F:monooxygenase activity"/>
    <property type="evidence" value="ECO:0007669"/>
    <property type="project" value="UniProtKB-KW"/>
</dbReference>
<dbReference type="Proteomes" id="UP001501757">
    <property type="component" value="Unassembled WGS sequence"/>
</dbReference>
<feature type="region of interest" description="Disordered" evidence="1">
    <location>
        <begin position="101"/>
        <end position="120"/>
    </location>
</feature>
<dbReference type="InterPro" id="IPR052936">
    <property type="entry name" value="Jasmonate_Hydroxylase-like"/>
</dbReference>